<dbReference type="PANTHER" id="PTHR46112">
    <property type="entry name" value="AMINOPEPTIDASE"/>
    <property type="match status" value="1"/>
</dbReference>
<dbReference type="CDD" id="cd01092">
    <property type="entry name" value="APP-like"/>
    <property type="match status" value="1"/>
</dbReference>
<dbReference type="SUPFAM" id="SSF55920">
    <property type="entry name" value="Creatinase/aminopeptidase"/>
    <property type="match status" value="1"/>
</dbReference>
<dbReference type="InterPro" id="IPR000587">
    <property type="entry name" value="Creatinase_N"/>
</dbReference>
<keyword evidence="2" id="KW-0479">Metal-binding</keyword>
<evidence type="ECO:0000259" key="4">
    <source>
        <dbReference type="Pfam" id="PF00557"/>
    </source>
</evidence>
<sequence length="356" mass="38984">MIEQRLARLYAMMDTGGVDGIIVTKPENRHYFSGFTGSAGVLLISRQTQKVLTDFRYIEQANQQAPLYQVVRHGASLFETLAEHCRDMGMVRVGFESDFVTWEFYQKLAARLTAIELRPVTLDALRMVKDQSELELLTKAVEIADFAFDQTLKIIKPGITELEVALELEYQMRKLGAEKPAFDTIVASGARGALPHGRATNKVIEAGDFITMDFGAVYQGYHSDMTRTVVAGRATDKQREIYNIVLAAQLAGVNAVKAGKRGKEIDAVSRQIIADAGYSEYFGHGLGHGVGLFIHEEPRLSPLGEVVLAEGMVVSVEPGIYLPDWGGVRIEDLVAVSAAGCTILTASSKDLIEIAN</sequence>
<dbReference type="PRINTS" id="PR00599">
    <property type="entry name" value="MAPEPTIDASE"/>
</dbReference>
<dbReference type="GO" id="GO:0004177">
    <property type="term" value="F:aminopeptidase activity"/>
    <property type="evidence" value="ECO:0007669"/>
    <property type="project" value="UniProtKB-ARBA"/>
</dbReference>
<dbReference type="PANTHER" id="PTHR46112:SF3">
    <property type="entry name" value="AMINOPEPTIDASE YPDF"/>
    <property type="match status" value="1"/>
</dbReference>
<organism evidence="6">
    <name type="scientific">uncultured Sporomusa sp</name>
    <dbReference type="NCBI Taxonomy" id="307249"/>
    <lineage>
        <taxon>Bacteria</taxon>
        <taxon>Bacillati</taxon>
        <taxon>Bacillota</taxon>
        <taxon>Negativicutes</taxon>
        <taxon>Selenomonadales</taxon>
        <taxon>Sporomusaceae</taxon>
        <taxon>Sporomusa</taxon>
        <taxon>environmental samples</taxon>
    </lineage>
</organism>
<dbReference type="Pfam" id="PF00557">
    <property type="entry name" value="Peptidase_M24"/>
    <property type="match status" value="1"/>
</dbReference>
<dbReference type="InterPro" id="IPR050659">
    <property type="entry name" value="Peptidase_M24B"/>
</dbReference>
<dbReference type="FunFam" id="3.90.230.10:FF:000014">
    <property type="entry name" value="Aminopeptidase P family protein"/>
    <property type="match status" value="1"/>
</dbReference>
<evidence type="ECO:0000256" key="1">
    <source>
        <dbReference type="ARBA" id="ARBA00008766"/>
    </source>
</evidence>
<evidence type="ECO:0000313" key="6">
    <source>
        <dbReference type="EMBL" id="SCM80149.1"/>
    </source>
</evidence>
<evidence type="ECO:0000256" key="3">
    <source>
        <dbReference type="ARBA" id="ARBA00022801"/>
    </source>
</evidence>
<dbReference type="EMBL" id="FMJE01000003">
    <property type="protein sequence ID" value="SCM80149.1"/>
    <property type="molecule type" value="Genomic_DNA"/>
</dbReference>
<dbReference type="GO" id="GO:0046872">
    <property type="term" value="F:metal ion binding"/>
    <property type="evidence" value="ECO:0007669"/>
    <property type="project" value="UniProtKB-KW"/>
</dbReference>
<keyword evidence="3 6" id="KW-0378">Hydrolase</keyword>
<dbReference type="InterPro" id="IPR000994">
    <property type="entry name" value="Pept_M24"/>
</dbReference>
<dbReference type="InterPro" id="IPR036005">
    <property type="entry name" value="Creatinase/aminopeptidase-like"/>
</dbReference>
<dbReference type="InterPro" id="IPR029149">
    <property type="entry name" value="Creatin/AminoP/Spt16_N"/>
</dbReference>
<dbReference type="Gene3D" id="3.40.350.10">
    <property type="entry name" value="Creatinase/prolidase N-terminal domain"/>
    <property type="match status" value="1"/>
</dbReference>
<evidence type="ECO:0000256" key="2">
    <source>
        <dbReference type="ARBA" id="ARBA00022723"/>
    </source>
</evidence>
<dbReference type="Pfam" id="PF01321">
    <property type="entry name" value="Creatinase_N"/>
    <property type="match status" value="1"/>
</dbReference>
<proteinExistence type="inferred from homology"/>
<name>A0A212LRX9_9FIRM</name>
<dbReference type="Gene3D" id="3.90.230.10">
    <property type="entry name" value="Creatinase/methionine aminopeptidase superfamily"/>
    <property type="match status" value="1"/>
</dbReference>
<feature type="domain" description="Creatinase N-terminal" evidence="5">
    <location>
        <begin position="5"/>
        <end position="128"/>
    </location>
</feature>
<dbReference type="InterPro" id="IPR001714">
    <property type="entry name" value="Pept_M24_MAP"/>
</dbReference>
<reference evidence="6" key="1">
    <citation type="submission" date="2016-08" db="EMBL/GenBank/DDBJ databases">
        <authorList>
            <person name="Seilhamer J.J."/>
        </authorList>
    </citation>
    <scope>NUCLEOTIDE SEQUENCE</scope>
    <source>
        <strain evidence="6">86</strain>
    </source>
</reference>
<dbReference type="SUPFAM" id="SSF53092">
    <property type="entry name" value="Creatinase/prolidase N-terminal domain"/>
    <property type="match status" value="1"/>
</dbReference>
<dbReference type="AlphaFoldDB" id="A0A212LRX9"/>
<dbReference type="PROSITE" id="PS00491">
    <property type="entry name" value="PROLINE_PEPTIDASE"/>
    <property type="match status" value="1"/>
</dbReference>
<gene>
    <name evidence="6" type="primary">yqhT</name>
    <name evidence="6" type="ORF">KL86SPO_30327</name>
</gene>
<evidence type="ECO:0000259" key="5">
    <source>
        <dbReference type="Pfam" id="PF01321"/>
    </source>
</evidence>
<comment type="similarity">
    <text evidence="1">Belongs to the peptidase M24B family.</text>
</comment>
<dbReference type="GO" id="GO:0008235">
    <property type="term" value="F:metalloexopeptidase activity"/>
    <property type="evidence" value="ECO:0007669"/>
    <property type="project" value="UniProtKB-ARBA"/>
</dbReference>
<feature type="domain" description="Peptidase M24" evidence="4">
    <location>
        <begin position="135"/>
        <end position="337"/>
    </location>
</feature>
<accession>A0A212LRX9</accession>
<dbReference type="EC" id="3.4.-.-" evidence="6"/>
<dbReference type="InterPro" id="IPR001131">
    <property type="entry name" value="Peptidase_M24B_aminopep-P_CS"/>
</dbReference>
<protein>
    <submittedName>
        <fullName evidence="6">Uncharacterized peptidase YqhT</fullName>
        <ecNumber evidence="6">3.4.-.-</ecNumber>
    </submittedName>
</protein>